<evidence type="ECO:0000313" key="6">
    <source>
        <dbReference type="EMBL" id="SIN91411.1"/>
    </source>
</evidence>
<organism evidence="6 7">
    <name type="scientific">Carnobacterium alterfunditum</name>
    <dbReference type="NCBI Taxonomy" id="28230"/>
    <lineage>
        <taxon>Bacteria</taxon>
        <taxon>Bacillati</taxon>
        <taxon>Bacillota</taxon>
        <taxon>Bacilli</taxon>
        <taxon>Lactobacillales</taxon>
        <taxon>Carnobacteriaceae</taxon>
        <taxon>Carnobacterium</taxon>
    </lineage>
</organism>
<dbReference type="NCBIfam" id="TIGR02403">
    <property type="entry name" value="trehalose_treC"/>
    <property type="match status" value="1"/>
</dbReference>
<sequence length="560" mass="64839">MSTFHEKVVYQIYPKSFKDSNGDGVGDLKGIIEKVPYLADLGVDVLWINPFFISPQKDNGYDIANYVEIDPLFGTMEDFEELIDVTTEYKLEIMLDMVLNHTSIDHEWFQRALKGEKKYQDYYILREPKADGSHPTNWVSKFGGPAWAPFADTGKEYLHLYDVSQADLNWRNPEVRDEVFNVVNFWIDKGVKGFRFDVINVVGKEEELVDAADGVGKSLYTDRPIAHEFIHEMNQKTFGKQPNMMTVGEMSSTTIENGIAYSNPEKQELSMVFSFHHLKVDYLDGEKWSKMPFDFMELKELLNNWQEGMSKGNGWNALFWSNHDQPRAINRFGDPVNYFEASSKMLAQTIHLLRGTPYVYQGEEIGMKNPEFQEITDYVDVETQNAYKELQANGLPHEEIMEIIKEKSRDNSRTPMQWIAERNAGFTTGEPWIKVAENYHEINVAKERKEGTIFNFYKKLIQLRKEMLVISEGNYRGILMEHPSVYGYVREHEGEQLLVLNHFYPESVIIEIPEEFLARSSSYLIGNGEKKALTAKLELGPYETIAFHFEADDKKETDKL</sequence>
<dbReference type="eggNOG" id="COG0366">
    <property type="taxonomic scope" value="Bacteria"/>
</dbReference>
<dbReference type="GO" id="GO:0008788">
    <property type="term" value="F:alpha,alpha-phosphotrehalase activity"/>
    <property type="evidence" value="ECO:0007669"/>
    <property type="project" value="UniProtKB-UniRule"/>
</dbReference>
<proteinExistence type="inferred from homology"/>
<dbReference type="Gene3D" id="3.20.20.80">
    <property type="entry name" value="Glycosidases"/>
    <property type="match status" value="1"/>
</dbReference>
<reference evidence="7" key="1">
    <citation type="submission" date="2016-11" db="EMBL/GenBank/DDBJ databases">
        <authorList>
            <person name="Varghese N."/>
            <person name="Submissions S."/>
        </authorList>
    </citation>
    <scope>NUCLEOTIDE SEQUENCE [LARGE SCALE GENOMIC DNA]</scope>
    <source>
        <strain evidence="7">313</strain>
    </source>
</reference>
<dbReference type="FunFam" id="3.20.20.80:FF:000064">
    <property type="entry name" value="Oligo-1,6-glucosidase"/>
    <property type="match status" value="1"/>
</dbReference>
<dbReference type="FunFam" id="3.90.400.10:FF:000002">
    <property type="entry name" value="Sucrose isomerase"/>
    <property type="match status" value="1"/>
</dbReference>
<dbReference type="CDD" id="cd11333">
    <property type="entry name" value="AmyAc_SI_OligoGlu_DGase"/>
    <property type="match status" value="1"/>
</dbReference>
<gene>
    <name evidence="6" type="ORF">SAMN05878443_0459</name>
</gene>
<dbReference type="InterPro" id="IPR017853">
    <property type="entry name" value="GH"/>
</dbReference>
<dbReference type="GO" id="GO:0004556">
    <property type="term" value="F:alpha-amylase activity"/>
    <property type="evidence" value="ECO:0007669"/>
    <property type="project" value="TreeGrafter"/>
</dbReference>
<dbReference type="EMBL" id="FSRN01000001">
    <property type="protein sequence ID" value="SIN91411.1"/>
    <property type="molecule type" value="Genomic_DNA"/>
</dbReference>
<evidence type="ECO:0000256" key="3">
    <source>
        <dbReference type="ARBA" id="ARBA00023295"/>
    </source>
</evidence>
<dbReference type="AlphaFoldDB" id="A0A1N6F813"/>
<dbReference type="EC" id="3.2.1.93" evidence="4"/>
<dbReference type="SUPFAM" id="SSF51011">
    <property type="entry name" value="Glycosyl hydrolase domain"/>
    <property type="match status" value="1"/>
</dbReference>
<feature type="domain" description="Glycosyl hydrolase family 13 catalytic" evidence="5">
    <location>
        <begin position="11"/>
        <end position="413"/>
    </location>
</feature>
<dbReference type="PANTHER" id="PTHR10357:SF217">
    <property type="entry name" value="TREHALOSE-6-PHOSPHATE HYDROLASE"/>
    <property type="match status" value="1"/>
</dbReference>
<dbReference type="Pfam" id="PF00128">
    <property type="entry name" value="Alpha-amylase"/>
    <property type="match status" value="1"/>
</dbReference>
<dbReference type="SUPFAM" id="SSF51445">
    <property type="entry name" value="(Trans)glycosidases"/>
    <property type="match status" value="1"/>
</dbReference>
<evidence type="ECO:0000259" key="5">
    <source>
        <dbReference type="SMART" id="SM00642"/>
    </source>
</evidence>
<protein>
    <recommendedName>
        <fullName evidence="4">Alpha,alpha-phosphotrehalase</fullName>
        <ecNumber evidence="4">3.2.1.93</ecNumber>
    </recommendedName>
</protein>
<dbReference type="Gene3D" id="3.90.400.10">
    <property type="entry name" value="Oligo-1,6-glucosidase, Domain 2"/>
    <property type="match status" value="1"/>
</dbReference>
<dbReference type="NCBIfam" id="NF008183">
    <property type="entry name" value="PRK10933.1"/>
    <property type="match status" value="1"/>
</dbReference>
<keyword evidence="7" id="KW-1185">Reference proteome</keyword>
<evidence type="ECO:0000256" key="2">
    <source>
        <dbReference type="ARBA" id="ARBA00022801"/>
    </source>
</evidence>
<dbReference type="STRING" id="28230.SAMN05878443_0459"/>
<dbReference type="PANTHER" id="PTHR10357">
    <property type="entry name" value="ALPHA-AMYLASE FAMILY MEMBER"/>
    <property type="match status" value="1"/>
</dbReference>
<dbReference type="InterPro" id="IPR045857">
    <property type="entry name" value="O16G_dom_2"/>
</dbReference>
<evidence type="ECO:0000256" key="4">
    <source>
        <dbReference type="NCBIfam" id="TIGR02403"/>
    </source>
</evidence>
<accession>A0A1N6F813</accession>
<name>A0A1N6F813_9LACT</name>
<dbReference type="InterPro" id="IPR012769">
    <property type="entry name" value="Trehalose_TreC"/>
</dbReference>
<dbReference type="InterPro" id="IPR006047">
    <property type="entry name" value="GH13_cat_dom"/>
</dbReference>
<dbReference type="GO" id="GO:0005737">
    <property type="term" value="C:cytoplasm"/>
    <property type="evidence" value="ECO:0007669"/>
    <property type="project" value="UniProtKB-UniRule"/>
</dbReference>
<dbReference type="InterPro" id="IPR013780">
    <property type="entry name" value="Glyco_hydro_b"/>
</dbReference>
<dbReference type="RefSeq" id="WP_034547049.1">
    <property type="nucleotide sequence ID" value="NZ_FSRN01000001.1"/>
</dbReference>
<dbReference type="InterPro" id="IPR056300">
    <property type="entry name" value="SusG-like_C"/>
</dbReference>
<dbReference type="Proteomes" id="UP000184758">
    <property type="component" value="Unassembled WGS sequence"/>
</dbReference>
<dbReference type="Pfam" id="PF23915">
    <property type="entry name" value="SusG_C"/>
    <property type="match status" value="1"/>
</dbReference>
<keyword evidence="2 6" id="KW-0378">Hydrolase</keyword>
<comment type="similarity">
    <text evidence="1">Belongs to the glycosyl hydrolase 13 family.</text>
</comment>
<dbReference type="SMART" id="SM00642">
    <property type="entry name" value="Aamy"/>
    <property type="match status" value="1"/>
</dbReference>
<evidence type="ECO:0000256" key="1">
    <source>
        <dbReference type="ARBA" id="ARBA00008061"/>
    </source>
</evidence>
<dbReference type="Gene3D" id="2.60.40.1180">
    <property type="entry name" value="Golgi alpha-mannosidase II"/>
    <property type="match status" value="1"/>
</dbReference>
<dbReference type="GO" id="GO:0005993">
    <property type="term" value="P:trehalose catabolic process"/>
    <property type="evidence" value="ECO:0007669"/>
    <property type="project" value="InterPro"/>
</dbReference>
<keyword evidence="3" id="KW-0326">Glycosidase</keyword>
<evidence type="ECO:0000313" key="7">
    <source>
        <dbReference type="Proteomes" id="UP000184758"/>
    </source>
</evidence>
<dbReference type="OrthoDB" id="9805159at2"/>